<dbReference type="Pfam" id="PF00022">
    <property type="entry name" value="Actin"/>
    <property type="match status" value="1"/>
</dbReference>
<dbReference type="Gene3D" id="3.90.640.10">
    <property type="entry name" value="Actin, Chain A, domain 4"/>
    <property type="match status" value="1"/>
</dbReference>
<dbReference type="Gene3D" id="3.30.420.40">
    <property type="match status" value="2"/>
</dbReference>
<dbReference type="InterPro" id="IPR004000">
    <property type="entry name" value="Actin"/>
</dbReference>
<dbReference type="PANTHER" id="PTHR11937">
    <property type="entry name" value="ACTIN"/>
    <property type="match status" value="1"/>
</dbReference>
<sequence length="447" mass="50779">MSKSPSVAPGTEKPARTSSSVSSSIMQAYRRSTSLMSASPRADTYVPVPPSILDTKACVVIELGFRYTRIGFAGEYYPREILRSEVLDPDDDTVQPVFADGRTDEEEHRFLHLFFRKIFFKYILCSVKERRMLIVESLLTSTKKRNRVASVLFETSTFTPPAILFAPSHLLHTIPFSVNTALVVDVGFSETVLVPVYEGVTMINNYECSPVSSRLLEDHIAYLLKEHGAIELENGEHRKITDDDITEMRRLNILEDIAVRVCFATKIDRGQRIQEDKVDFEVAVESRVGFVRNTIVIPGIVREGAAEIFFKPSHCDDDRSVPELILDCVMRLPIDMRRSVISNLAIVGGAARMTGFMARMKAELKWHLQENARYSMLSRLGDSIKFYIHREAPVEFYSAWLGGSLLASLDIMQFRSTTREEWLKSRTLPDWTEKIDSYLKTDIENAL</sequence>
<keyword evidence="3" id="KW-1185">Reference proteome</keyword>
<accession>A0A1I7YP21</accession>
<dbReference type="Proteomes" id="UP000095287">
    <property type="component" value="Unplaced"/>
</dbReference>
<dbReference type="WBParaSite" id="L893_g18037.t1">
    <property type="protein sequence ID" value="L893_g18037.t1"/>
    <property type="gene ID" value="L893_g18037"/>
</dbReference>
<feature type="region of interest" description="Disordered" evidence="2">
    <location>
        <begin position="1"/>
        <end position="23"/>
    </location>
</feature>
<evidence type="ECO:0000256" key="1">
    <source>
        <dbReference type="RuleBase" id="RU000487"/>
    </source>
</evidence>
<dbReference type="SMART" id="SM00268">
    <property type="entry name" value="ACTIN"/>
    <property type="match status" value="1"/>
</dbReference>
<name>A0A1I7YP21_9BILA</name>
<evidence type="ECO:0000256" key="2">
    <source>
        <dbReference type="SAM" id="MobiDB-lite"/>
    </source>
</evidence>
<dbReference type="AlphaFoldDB" id="A0A1I7YP21"/>
<dbReference type="SUPFAM" id="SSF53067">
    <property type="entry name" value="Actin-like ATPase domain"/>
    <property type="match status" value="2"/>
</dbReference>
<reference evidence="4" key="1">
    <citation type="submission" date="2016-11" db="UniProtKB">
        <authorList>
            <consortium name="WormBaseParasite"/>
        </authorList>
    </citation>
    <scope>IDENTIFICATION</scope>
</reference>
<dbReference type="InterPro" id="IPR043129">
    <property type="entry name" value="ATPase_NBD"/>
</dbReference>
<evidence type="ECO:0000313" key="4">
    <source>
        <dbReference type="WBParaSite" id="L893_g18037.t1"/>
    </source>
</evidence>
<organism evidence="3 4">
    <name type="scientific">Steinernema glaseri</name>
    <dbReference type="NCBI Taxonomy" id="37863"/>
    <lineage>
        <taxon>Eukaryota</taxon>
        <taxon>Metazoa</taxon>
        <taxon>Ecdysozoa</taxon>
        <taxon>Nematoda</taxon>
        <taxon>Chromadorea</taxon>
        <taxon>Rhabditida</taxon>
        <taxon>Tylenchina</taxon>
        <taxon>Panagrolaimomorpha</taxon>
        <taxon>Strongyloidoidea</taxon>
        <taxon>Steinernematidae</taxon>
        <taxon>Steinernema</taxon>
    </lineage>
</organism>
<dbReference type="CDD" id="cd10207">
    <property type="entry name" value="ASKHA_NBD_Arp10"/>
    <property type="match status" value="1"/>
</dbReference>
<protein>
    <submittedName>
        <fullName evidence="4">Actin-related protein 10</fullName>
    </submittedName>
</protein>
<comment type="similarity">
    <text evidence="1">Belongs to the actin family.</text>
</comment>
<evidence type="ECO:0000313" key="3">
    <source>
        <dbReference type="Proteomes" id="UP000095287"/>
    </source>
</evidence>
<proteinExistence type="inferred from homology"/>